<keyword evidence="3" id="KW-1185">Reference proteome</keyword>
<gene>
    <name evidence="2" type="ORF">Tco_0842914</name>
</gene>
<feature type="compositionally biased region" description="Polar residues" evidence="1">
    <location>
        <begin position="1"/>
        <end position="11"/>
    </location>
</feature>
<proteinExistence type="predicted"/>
<name>A0ABQ5B3C8_9ASTR</name>
<organism evidence="2 3">
    <name type="scientific">Tanacetum coccineum</name>
    <dbReference type="NCBI Taxonomy" id="301880"/>
    <lineage>
        <taxon>Eukaryota</taxon>
        <taxon>Viridiplantae</taxon>
        <taxon>Streptophyta</taxon>
        <taxon>Embryophyta</taxon>
        <taxon>Tracheophyta</taxon>
        <taxon>Spermatophyta</taxon>
        <taxon>Magnoliopsida</taxon>
        <taxon>eudicotyledons</taxon>
        <taxon>Gunneridae</taxon>
        <taxon>Pentapetalae</taxon>
        <taxon>asterids</taxon>
        <taxon>campanulids</taxon>
        <taxon>Asterales</taxon>
        <taxon>Asteraceae</taxon>
        <taxon>Asteroideae</taxon>
        <taxon>Anthemideae</taxon>
        <taxon>Anthemidinae</taxon>
        <taxon>Tanacetum</taxon>
    </lineage>
</organism>
<dbReference type="InterPro" id="IPR012337">
    <property type="entry name" value="RNaseH-like_sf"/>
</dbReference>
<sequence>MKMSVARNSLYSRPGGNGTQRELLENKEGRRSRLNYDLAYQLIGLGWVDRDREGMTACPECNSRKGFLWQKKGESKVSEEVSSGGIGLKFNERSSLEDFFICIHSRDYLFFHTTSVKTKLHVRNHELDSMTVLLPIHGLADDDSTFHVTGIGALPRFKKILDQAKKLTIFIYSHHKTLAMMRDFTKRKDIVRPGVTRFASSFLTLQSLSEKKEQLRHMFSSTKWEECRFFDTVKRKAAFATGAKY</sequence>
<reference evidence="2" key="2">
    <citation type="submission" date="2022-01" db="EMBL/GenBank/DDBJ databases">
        <authorList>
            <person name="Yamashiro T."/>
            <person name="Shiraishi A."/>
            <person name="Satake H."/>
            <person name="Nakayama K."/>
        </authorList>
    </citation>
    <scope>NUCLEOTIDE SEQUENCE</scope>
</reference>
<dbReference type="Proteomes" id="UP001151760">
    <property type="component" value="Unassembled WGS sequence"/>
</dbReference>
<comment type="caution">
    <text evidence="2">The sequence shown here is derived from an EMBL/GenBank/DDBJ whole genome shotgun (WGS) entry which is preliminary data.</text>
</comment>
<evidence type="ECO:0000313" key="3">
    <source>
        <dbReference type="Proteomes" id="UP001151760"/>
    </source>
</evidence>
<evidence type="ECO:0000313" key="2">
    <source>
        <dbReference type="EMBL" id="GJT08452.1"/>
    </source>
</evidence>
<dbReference type="SUPFAM" id="SSF53098">
    <property type="entry name" value="Ribonuclease H-like"/>
    <property type="match status" value="1"/>
</dbReference>
<protein>
    <submittedName>
        <fullName evidence="2">Uncharacterized protein</fullName>
    </submittedName>
</protein>
<accession>A0ABQ5B3C8</accession>
<reference evidence="2" key="1">
    <citation type="journal article" date="2022" name="Int. J. Mol. Sci.">
        <title>Draft Genome of Tanacetum Coccineum: Genomic Comparison of Closely Related Tanacetum-Family Plants.</title>
        <authorList>
            <person name="Yamashiro T."/>
            <person name="Shiraishi A."/>
            <person name="Nakayama K."/>
            <person name="Satake H."/>
        </authorList>
    </citation>
    <scope>NUCLEOTIDE SEQUENCE</scope>
</reference>
<dbReference type="EMBL" id="BQNB010012832">
    <property type="protein sequence ID" value="GJT08452.1"/>
    <property type="molecule type" value="Genomic_DNA"/>
</dbReference>
<feature type="region of interest" description="Disordered" evidence="1">
    <location>
        <begin position="1"/>
        <end position="26"/>
    </location>
</feature>
<evidence type="ECO:0000256" key="1">
    <source>
        <dbReference type="SAM" id="MobiDB-lite"/>
    </source>
</evidence>